<evidence type="ECO:0000313" key="2">
    <source>
        <dbReference type="EMBL" id="SNS64892.1"/>
    </source>
</evidence>
<dbReference type="AlphaFoldDB" id="A0A239G857"/>
<dbReference type="SUPFAM" id="SSF51556">
    <property type="entry name" value="Metallo-dependent hydrolases"/>
    <property type="match status" value="1"/>
</dbReference>
<accession>A0A239G857</accession>
<dbReference type="Gene3D" id="3.10.310.70">
    <property type="match status" value="1"/>
</dbReference>
<evidence type="ECO:0000259" key="1">
    <source>
        <dbReference type="Pfam" id="PF07969"/>
    </source>
</evidence>
<evidence type="ECO:0000313" key="3">
    <source>
        <dbReference type="Proteomes" id="UP000198304"/>
    </source>
</evidence>
<reference evidence="2 3" key="1">
    <citation type="submission" date="2017-06" db="EMBL/GenBank/DDBJ databases">
        <authorList>
            <person name="Kim H.J."/>
            <person name="Triplett B.A."/>
        </authorList>
    </citation>
    <scope>NUCLEOTIDE SEQUENCE [LARGE SCALE GENOMIC DNA]</scope>
    <source>
        <strain evidence="2 3">SCA</strain>
    </source>
</reference>
<dbReference type="InterPro" id="IPR013108">
    <property type="entry name" value="Amidohydro_3"/>
</dbReference>
<dbReference type="Pfam" id="PF07969">
    <property type="entry name" value="Amidohydro_3"/>
    <property type="match status" value="1"/>
</dbReference>
<protein>
    <recommendedName>
        <fullName evidence="1">Amidohydrolase 3 domain-containing protein</fullName>
    </recommendedName>
</protein>
<proteinExistence type="predicted"/>
<dbReference type="InterPro" id="IPR032466">
    <property type="entry name" value="Metal_Hydrolase"/>
</dbReference>
<dbReference type="InterPro" id="IPR033932">
    <property type="entry name" value="YtcJ-like"/>
</dbReference>
<organism evidence="2 3">
    <name type="scientific">Anaerovirgula multivorans</name>
    <dbReference type="NCBI Taxonomy" id="312168"/>
    <lineage>
        <taxon>Bacteria</taxon>
        <taxon>Bacillati</taxon>
        <taxon>Bacillota</taxon>
        <taxon>Clostridia</taxon>
        <taxon>Peptostreptococcales</taxon>
        <taxon>Natronincolaceae</taxon>
        <taxon>Anaerovirgula</taxon>
    </lineage>
</organism>
<sequence length="524" mass="58281">MDDNNLLLYNGKLITLSEDMPFGEWLYIKKGFIEDIGIGEGYKQYLQETPSIDLKGYTLIPGFIDSHVHLMESAFNALGNDLGNCSSIEDVLEALKRAKVEKTEWGNMIHCIGLEEIKLKEKRMLTRWELDQVVKDKLVWISTIEYHVSVVNTLGFRLLNLPFNLPGIERDENGVPTGVLRGRANFLARKKLLGLTSDDTRGKGVREIFKRVIEAGVTTINAMEGGFLFHDRDAMYVHKNLKKFPIDVELFFQTIDVSKVKAMNLKKIGGCIFVDGSFGAHTAALEHPYTDDESNRGTLFFTREEITSLAQEAIANDLDVTLHAIGSRAIGLVLEAYEAAKRKYPNSRSILRIEHFELPSQEQIKMAVKLGVILSMQPTYEYLWGGEGKMYEVRLGEARRKRTNPFSTILAQGGIIAGGSDSDVTPIKPLLGIHSAVNHPTTRERITAYDALKLFTINGAIAIGKETIKGKIAKGYLADVCLLEDNPLEIEASKIKDIQVLGTIKSGKVLYLAESIQAGGEAEC</sequence>
<dbReference type="PANTHER" id="PTHR22642:SF22">
    <property type="entry name" value="EXOENZYMES REGULATORY PROTEIN AEPA"/>
    <property type="match status" value="1"/>
</dbReference>
<keyword evidence="3" id="KW-1185">Reference proteome</keyword>
<dbReference type="Gene3D" id="3.20.20.140">
    <property type="entry name" value="Metal-dependent hydrolases"/>
    <property type="match status" value="1"/>
</dbReference>
<dbReference type="PANTHER" id="PTHR22642">
    <property type="entry name" value="IMIDAZOLONEPROPIONASE"/>
    <property type="match status" value="1"/>
</dbReference>
<dbReference type="CDD" id="cd01300">
    <property type="entry name" value="YtcJ_like"/>
    <property type="match status" value="1"/>
</dbReference>
<dbReference type="Proteomes" id="UP000198304">
    <property type="component" value="Unassembled WGS sequence"/>
</dbReference>
<dbReference type="Gene3D" id="2.30.40.10">
    <property type="entry name" value="Urease, subunit C, domain 1"/>
    <property type="match status" value="1"/>
</dbReference>
<dbReference type="RefSeq" id="WP_089283735.1">
    <property type="nucleotide sequence ID" value="NZ_FZOJ01000015.1"/>
</dbReference>
<dbReference type="EMBL" id="FZOJ01000015">
    <property type="protein sequence ID" value="SNS64892.1"/>
    <property type="molecule type" value="Genomic_DNA"/>
</dbReference>
<gene>
    <name evidence="2" type="ORF">SAMN05446037_101591</name>
</gene>
<dbReference type="InterPro" id="IPR011059">
    <property type="entry name" value="Metal-dep_hydrolase_composite"/>
</dbReference>
<dbReference type="GO" id="GO:0016810">
    <property type="term" value="F:hydrolase activity, acting on carbon-nitrogen (but not peptide) bonds"/>
    <property type="evidence" value="ECO:0007669"/>
    <property type="project" value="InterPro"/>
</dbReference>
<name>A0A239G857_9FIRM</name>
<feature type="domain" description="Amidohydrolase 3" evidence="1">
    <location>
        <begin position="52"/>
        <end position="511"/>
    </location>
</feature>
<dbReference type="OrthoDB" id="9767366at2"/>
<dbReference type="SUPFAM" id="SSF51338">
    <property type="entry name" value="Composite domain of metallo-dependent hydrolases"/>
    <property type="match status" value="1"/>
</dbReference>